<comment type="function">
    <text evidence="2">Lectin involved in innate immunity. Agglutinates all types of human erythrocytes, Gram-positive and Gram-negative bacteria. Has a stronger agglutinating activity towards Gram-negative bacteria than towards Gram-positive bacteria. Specifically recognizes acetyl group-containing substances on agglutinated cells. The hemagglutinating activity was inhibited by EDTA, acetyl group-containing mono- and disaccharides, N-acetyl derivatives of amino acids, other acetyl group-containing substances, propionamide and benzamide. Enhances the antimicrobial activity of big defensin against Gram-positive bacteria but not against Gram-negative bacteria.</text>
</comment>
<dbReference type="EMBL" id="VIIS01001646">
    <property type="protein sequence ID" value="KAF0294982.1"/>
    <property type="molecule type" value="Genomic_DNA"/>
</dbReference>
<evidence type="ECO:0000256" key="3">
    <source>
        <dbReference type="SAM" id="SignalP"/>
    </source>
</evidence>
<evidence type="ECO:0000259" key="4">
    <source>
        <dbReference type="PROSITE" id="PS51406"/>
    </source>
</evidence>
<feature type="signal peptide" evidence="3">
    <location>
        <begin position="1"/>
        <end position="25"/>
    </location>
</feature>
<dbReference type="SMART" id="SM00186">
    <property type="entry name" value="FBG"/>
    <property type="match status" value="1"/>
</dbReference>
<dbReference type="PANTHER" id="PTHR19143">
    <property type="entry name" value="FIBRINOGEN/TENASCIN/ANGIOPOEITIN"/>
    <property type="match status" value="1"/>
</dbReference>
<dbReference type="GO" id="GO:0005615">
    <property type="term" value="C:extracellular space"/>
    <property type="evidence" value="ECO:0007669"/>
    <property type="project" value="TreeGrafter"/>
</dbReference>
<proteinExistence type="predicted"/>
<organism evidence="6 7">
    <name type="scientific">Amphibalanus amphitrite</name>
    <name type="common">Striped barnacle</name>
    <name type="synonym">Balanus amphitrite</name>
    <dbReference type="NCBI Taxonomy" id="1232801"/>
    <lineage>
        <taxon>Eukaryota</taxon>
        <taxon>Metazoa</taxon>
        <taxon>Ecdysozoa</taxon>
        <taxon>Arthropoda</taxon>
        <taxon>Crustacea</taxon>
        <taxon>Multicrustacea</taxon>
        <taxon>Cirripedia</taxon>
        <taxon>Thoracica</taxon>
        <taxon>Thoracicalcarea</taxon>
        <taxon>Balanomorpha</taxon>
        <taxon>Balanoidea</taxon>
        <taxon>Balanidae</taxon>
        <taxon>Amphibalaninae</taxon>
        <taxon>Amphibalanus</taxon>
    </lineage>
</organism>
<dbReference type="InterPro" id="IPR050373">
    <property type="entry name" value="Fibrinogen_C-term_domain"/>
</dbReference>
<dbReference type="AlphaFoldDB" id="A0A6A4WL80"/>
<dbReference type="EMBL" id="VIIS01000556">
    <property type="protein sequence ID" value="KAF0307615.1"/>
    <property type="molecule type" value="Genomic_DNA"/>
</dbReference>
<dbReference type="Gene3D" id="3.90.215.10">
    <property type="entry name" value="Gamma Fibrinogen, chain A, domain 1"/>
    <property type="match status" value="1"/>
</dbReference>
<name>A0A6A4WL80_AMPAM</name>
<evidence type="ECO:0000256" key="2">
    <source>
        <dbReference type="ARBA" id="ARBA00053344"/>
    </source>
</evidence>
<dbReference type="Gene3D" id="1.20.120.20">
    <property type="entry name" value="Apolipoprotein"/>
    <property type="match status" value="1"/>
</dbReference>
<sequence length="367" mass="40077">MQPSVLVSALLLLVCLGSVQPTASSVSPPTHNVSLSSVLSRSAAILGQAAQSALLALTDGLDSLLEEVQTQLDGRVAASQAELVSRIDSMKTELDGRIDSLKIELDGRTDNLDTKLSDRLSELSGRLSELSGRLDEISAGRTTGVRLPRDCSDLESGSVSGVHLLQPGLEPSQRPVAAYCELPADGGGWTVIQRRADISPREDFFRGWAAYREGFGELDAEFWWGLQHVRALTAARDRRYELRVDLEDFDGARRHAVYQGFRISSEEDGYRLRAVNYTGTAGDSIGGHSGMKFSTVDRDQDSHSAGNCARNHKAGWWFSACHSSNLNGPYLAGQHDSSADGVNWQAWRGYHYSLKTVTMKIRPTKKL</sequence>
<protein>
    <submittedName>
        <fullName evidence="6">Fibrinogen C domain-containing protein 1-B</fullName>
    </submittedName>
</protein>
<keyword evidence="7" id="KW-1185">Reference proteome</keyword>
<dbReference type="InterPro" id="IPR014716">
    <property type="entry name" value="Fibrinogen_a/b/g_C_1"/>
</dbReference>
<gene>
    <name evidence="6" type="primary">fibcd1-b_4</name>
    <name evidence="5" type="synonym">fibcd1-b_0</name>
    <name evidence="5" type="ORF">FJT64_007419</name>
    <name evidence="6" type="ORF">FJT64_021077</name>
</gene>
<dbReference type="CDD" id="cd00087">
    <property type="entry name" value="FReD"/>
    <property type="match status" value="1"/>
</dbReference>
<dbReference type="InterPro" id="IPR020837">
    <property type="entry name" value="Fibrinogen_CS"/>
</dbReference>
<dbReference type="FunFam" id="3.90.215.10:FF:000001">
    <property type="entry name" value="Tenascin isoform 1"/>
    <property type="match status" value="1"/>
</dbReference>
<evidence type="ECO:0000256" key="1">
    <source>
        <dbReference type="ARBA" id="ARBA00023157"/>
    </source>
</evidence>
<feature type="domain" description="Fibrinogen C-terminal" evidence="4">
    <location>
        <begin position="142"/>
        <end position="365"/>
    </location>
</feature>
<dbReference type="PROSITE" id="PS00514">
    <property type="entry name" value="FIBRINOGEN_C_1"/>
    <property type="match status" value="1"/>
</dbReference>
<dbReference type="PANTHER" id="PTHR19143:SF327">
    <property type="entry name" value="FI21813P1-RELATED"/>
    <property type="match status" value="1"/>
</dbReference>
<feature type="chain" id="PRO_5033526079" evidence="3">
    <location>
        <begin position="26"/>
        <end position="367"/>
    </location>
</feature>
<evidence type="ECO:0000313" key="7">
    <source>
        <dbReference type="Proteomes" id="UP000440578"/>
    </source>
</evidence>
<dbReference type="OrthoDB" id="6145874at2759"/>
<accession>A0A6A4WL80</accession>
<dbReference type="PROSITE" id="PS51406">
    <property type="entry name" value="FIBRINOGEN_C_2"/>
    <property type="match status" value="1"/>
</dbReference>
<evidence type="ECO:0000313" key="5">
    <source>
        <dbReference type="EMBL" id="KAF0294982.1"/>
    </source>
</evidence>
<dbReference type="InterPro" id="IPR036056">
    <property type="entry name" value="Fibrinogen-like_C"/>
</dbReference>
<dbReference type="SUPFAM" id="SSF56496">
    <property type="entry name" value="Fibrinogen C-terminal domain-like"/>
    <property type="match status" value="1"/>
</dbReference>
<dbReference type="SUPFAM" id="SSF58113">
    <property type="entry name" value="Apolipoprotein A-I"/>
    <property type="match status" value="1"/>
</dbReference>
<dbReference type="GO" id="GO:0030246">
    <property type="term" value="F:carbohydrate binding"/>
    <property type="evidence" value="ECO:0007669"/>
    <property type="project" value="UniProtKB-ARBA"/>
</dbReference>
<keyword evidence="1" id="KW-1015">Disulfide bond</keyword>
<evidence type="ECO:0000313" key="6">
    <source>
        <dbReference type="EMBL" id="KAF0307615.1"/>
    </source>
</evidence>
<dbReference type="Pfam" id="PF00147">
    <property type="entry name" value="Fibrinogen_C"/>
    <property type="match status" value="1"/>
</dbReference>
<dbReference type="InterPro" id="IPR002181">
    <property type="entry name" value="Fibrinogen_a/b/g_C_dom"/>
</dbReference>
<reference evidence="6 7" key="1">
    <citation type="submission" date="2019-07" db="EMBL/GenBank/DDBJ databases">
        <title>Draft genome assembly of a fouling barnacle, Amphibalanus amphitrite (Darwin, 1854): The first reference genome for Thecostraca.</title>
        <authorList>
            <person name="Kim W."/>
        </authorList>
    </citation>
    <scope>NUCLEOTIDE SEQUENCE [LARGE SCALE GENOMIC DNA]</scope>
    <source>
        <strain evidence="6">SNU_AA5</strain>
        <tissue evidence="6">Soma without cirri and trophi</tissue>
    </source>
</reference>
<keyword evidence="3" id="KW-0732">Signal</keyword>
<comment type="caution">
    <text evidence="6">The sequence shown here is derived from an EMBL/GenBank/DDBJ whole genome shotgun (WGS) entry which is preliminary data.</text>
</comment>
<dbReference type="Proteomes" id="UP000440578">
    <property type="component" value="Unassembled WGS sequence"/>
</dbReference>